<evidence type="ECO:0000313" key="7">
    <source>
        <dbReference type="EMBL" id="KAG2217479.1"/>
    </source>
</evidence>
<dbReference type="GO" id="GO:0008270">
    <property type="term" value="F:zinc ion binding"/>
    <property type="evidence" value="ECO:0007669"/>
    <property type="project" value="UniProtKB-KW"/>
</dbReference>
<proteinExistence type="predicted"/>
<dbReference type="InterPro" id="IPR002893">
    <property type="entry name" value="Znf_MYND"/>
</dbReference>
<keyword evidence="1" id="KW-0479">Metal-binding</keyword>
<gene>
    <name evidence="7" type="ORF">INT45_010765</name>
</gene>
<accession>A0A8H7VK35</accession>
<dbReference type="AlphaFoldDB" id="A0A8H7VK35"/>
<evidence type="ECO:0000256" key="5">
    <source>
        <dbReference type="SAM" id="MobiDB-lite"/>
    </source>
</evidence>
<feature type="compositionally biased region" description="Basic and acidic residues" evidence="5">
    <location>
        <begin position="238"/>
        <end position="253"/>
    </location>
</feature>
<dbReference type="Pfam" id="PF04194">
    <property type="entry name" value="PDCD2_C"/>
    <property type="match status" value="1"/>
</dbReference>
<dbReference type="Proteomes" id="UP000646827">
    <property type="component" value="Unassembled WGS sequence"/>
</dbReference>
<dbReference type="GO" id="GO:0005737">
    <property type="term" value="C:cytoplasm"/>
    <property type="evidence" value="ECO:0007669"/>
    <property type="project" value="InterPro"/>
</dbReference>
<dbReference type="PROSITE" id="PS01360">
    <property type="entry name" value="ZF_MYND_1"/>
    <property type="match status" value="1"/>
</dbReference>
<dbReference type="EMBL" id="JAEPRB010000295">
    <property type="protein sequence ID" value="KAG2217479.1"/>
    <property type="molecule type" value="Genomic_DNA"/>
</dbReference>
<keyword evidence="2 4" id="KW-0863">Zinc-finger</keyword>
<evidence type="ECO:0000256" key="4">
    <source>
        <dbReference type="PROSITE-ProRule" id="PRU00134"/>
    </source>
</evidence>
<dbReference type="Gene3D" id="6.10.140.2220">
    <property type="match status" value="1"/>
</dbReference>
<protein>
    <recommendedName>
        <fullName evidence="6">MYND-type domain-containing protein</fullName>
    </recommendedName>
</protein>
<dbReference type="PANTHER" id="PTHR12298">
    <property type="entry name" value="PCDC2 PROGRAMMED CELL DEATH PROTEIN 2 -RELATED"/>
    <property type="match status" value="1"/>
</dbReference>
<sequence>MSHSDIDSDVSELDQRELSEAVATDKWAPQLGYCEEPETPLTADTFPSKSGGKPAWLNPEHILNVEKTTCNNCNEPMILLLQLYTPEDEPEEAFHRTVYVFCCKNGGCHKQDWTQCFKVYRSQLPRENPYYPPPEDEEEEENDVAIDFTPKKFTKPKECVICGVAGTKACGKCQSVYYCSRQHQMVDWNSCHHKEYCNTTMDKEQEQEIQKLRASRLFSEMEIVSEPEGQGEDGKEEEEQREHTKRETGENSKESALALRGDEAYENSEVAVDQSFLKFQLKIGLYPDQVIRYERVEYDMPDREPLWVQQGQKPTIIPSCDKCGGPRTFEFQILSTLLNYLDISHVADDSLDWGSIYIYTCKYNCPINPDIFVPEYIWKQDFSAEGMKL</sequence>
<feature type="domain" description="MYND-type" evidence="6">
    <location>
        <begin position="159"/>
        <end position="197"/>
    </location>
</feature>
<keyword evidence="8" id="KW-1185">Reference proteome</keyword>
<organism evidence="7 8">
    <name type="scientific">Circinella minor</name>
    <dbReference type="NCBI Taxonomy" id="1195481"/>
    <lineage>
        <taxon>Eukaryota</taxon>
        <taxon>Fungi</taxon>
        <taxon>Fungi incertae sedis</taxon>
        <taxon>Mucoromycota</taxon>
        <taxon>Mucoromycotina</taxon>
        <taxon>Mucoromycetes</taxon>
        <taxon>Mucorales</taxon>
        <taxon>Lichtheimiaceae</taxon>
        <taxon>Circinella</taxon>
    </lineage>
</organism>
<dbReference type="PANTHER" id="PTHR12298:SF4">
    <property type="entry name" value="PROGRAMMED CELL DEATH PROTEIN 2"/>
    <property type="match status" value="1"/>
</dbReference>
<dbReference type="OrthoDB" id="443682at2759"/>
<feature type="compositionally biased region" description="Acidic residues" evidence="5">
    <location>
        <begin position="223"/>
        <end position="237"/>
    </location>
</feature>
<reference evidence="7 8" key="1">
    <citation type="submission" date="2020-12" db="EMBL/GenBank/DDBJ databases">
        <title>Metabolic potential, ecology and presence of endohyphal bacteria is reflected in genomic diversity of Mucoromycotina.</title>
        <authorList>
            <person name="Muszewska A."/>
            <person name="Okrasinska A."/>
            <person name="Steczkiewicz K."/>
            <person name="Drgas O."/>
            <person name="Orlowska M."/>
            <person name="Perlinska-Lenart U."/>
            <person name="Aleksandrzak-Piekarczyk T."/>
            <person name="Szatraj K."/>
            <person name="Zielenkiewicz U."/>
            <person name="Pilsyk S."/>
            <person name="Malc E."/>
            <person name="Mieczkowski P."/>
            <person name="Kruszewska J.S."/>
            <person name="Biernat P."/>
            <person name="Pawlowska J."/>
        </authorList>
    </citation>
    <scope>NUCLEOTIDE SEQUENCE [LARGE SCALE GENOMIC DNA]</scope>
    <source>
        <strain evidence="7 8">CBS 142.35</strain>
    </source>
</reference>
<dbReference type="GO" id="GO:0005634">
    <property type="term" value="C:nucleus"/>
    <property type="evidence" value="ECO:0007669"/>
    <property type="project" value="TreeGrafter"/>
</dbReference>
<comment type="caution">
    <text evidence="7">The sequence shown here is derived from an EMBL/GenBank/DDBJ whole genome shotgun (WGS) entry which is preliminary data.</text>
</comment>
<dbReference type="PROSITE" id="PS50865">
    <property type="entry name" value="ZF_MYND_2"/>
    <property type="match status" value="1"/>
</dbReference>
<evidence type="ECO:0000256" key="3">
    <source>
        <dbReference type="ARBA" id="ARBA00022833"/>
    </source>
</evidence>
<evidence type="ECO:0000259" key="6">
    <source>
        <dbReference type="PROSITE" id="PS50865"/>
    </source>
</evidence>
<evidence type="ECO:0000256" key="1">
    <source>
        <dbReference type="ARBA" id="ARBA00022723"/>
    </source>
</evidence>
<feature type="region of interest" description="Disordered" evidence="5">
    <location>
        <begin position="220"/>
        <end position="257"/>
    </location>
</feature>
<name>A0A8H7VK35_9FUNG</name>
<keyword evidence="3" id="KW-0862">Zinc</keyword>
<evidence type="ECO:0000313" key="8">
    <source>
        <dbReference type="Proteomes" id="UP000646827"/>
    </source>
</evidence>
<dbReference type="Pfam" id="PF01753">
    <property type="entry name" value="zf-MYND"/>
    <property type="match status" value="1"/>
</dbReference>
<dbReference type="InterPro" id="IPR007320">
    <property type="entry name" value="PDCD2_C"/>
</dbReference>
<evidence type="ECO:0000256" key="2">
    <source>
        <dbReference type="ARBA" id="ARBA00022771"/>
    </source>
</evidence>
<dbReference type="SUPFAM" id="SSF144232">
    <property type="entry name" value="HIT/MYND zinc finger-like"/>
    <property type="match status" value="1"/>
</dbReference>